<dbReference type="GeneID" id="74943911"/>
<evidence type="ECO:0000256" key="1">
    <source>
        <dbReference type="SAM" id="Phobius"/>
    </source>
</evidence>
<sequence length="100" mass="11064">MTLWLDAARVLAGVNVLVLLALGAVWLPAYRRHGARHTLGLLVVGAFLLLENALWLYLYLFHPAFVGWYVESGTEMQVGMMLLCGLELVALAVLAALTWR</sequence>
<keyword evidence="3" id="KW-1185">Reference proteome</keyword>
<keyword evidence="1" id="KW-0812">Transmembrane</keyword>
<proteinExistence type="predicted"/>
<evidence type="ECO:0000313" key="2">
    <source>
        <dbReference type="EMBL" id="UWM53590.1"/>
    </source>
</evidence>
<dbReference type="Proteomes" id="UP001057580">
    <property type="component" value="Chromosome"/>
</dbReference>
<keyword evidence="1" id="KW-0472">Membrane</keyword>
<evidence type="ECO:0000313" key="3">
    <source>
        <dbReference type="Proteomes" id="UP001057580"/>
    </source>
</evidence>
<organism evidence="2 3">
    <name type="scientific">Salinirubellus salinus</name>
    <dbReference type="NCBI Taxonomy" id="1364945"/>
    <lineage>
        <taxon>Archaea</taxon>
        <taxon>Methanobacteriati</taxon>
        <taxon>Methanobacteriota</taxon>
        <taxon>Stenosarchaea group</taxon>
        <taxon>Halobacteria</taxon>
        <taxon>Halobacteriales</taxon>
        <taxon>Natronomonadaceae</taxon>
        <taxon>Salinirubellus</taxon>
    </lineage>
</organism>
<dbReference type="RefSeq" id="WP_260592584.1">
    <property type="nucleotide sequence ID" value="NZ_CP104003.1"/>
</dbReference>
<feature type="transmembrane region" description="Helical" evidence="1">
    <location>
        <begin position="78"/>
        <end position="99"/>
    </location>
</feature>
<dbReference type="InterPro" id="IPR058349">
    <property type="entry name" value="DUF8036"/>
</dbReference>
<dbReference type="Pfam" id="PF26119">
    <property type="entry name" value="DUF8036"/>
    <property type="match status" value="1"/>
</dbReference>
<dbReference type="EMBL" id="CP104003">
    <property type="protein sequence ID" value="UWM53590.1"/>
    <property type="molecule type" value="Genomic_DNA"/>
</dbReference>
<keyword evidence="1" id="KW-1133">Transmembrane helix</keyword>
<feature type="transmembrane region" description="Helical" evidence="1">
    <location>
        <begin position="6"/>
        <end position="27"/>
    </location>
</feature>
<feature type="transmembrane region" description="Helical" evidence="1">
    <location>
        <begin position="39"/>
        <end position="58"/>
    </location>
</feature>
<reference evidence="2" key="1">
    <citation type="submission" date="2022-09" db="EMBL/GenBank/DDBJ databases">
        <title>Diverse halophilic archaea isolated from saline environments.</title>
        <authorList>
            <person name="Cui H.-L."/>
        </authorList>
    </citation>
    <scope>NUCLEOTIDE SEQUENCE</scope>
    <source>
        <strain evidence="2">ZS-35-S2</strain>
    </source>
</reference>
<dbReference type="KEGG" id="ssai:N0B31_15775"/>
<protein>
    <submittedName>
        <fullName evidence="2">Uncharacterized protein</fullName>
    </submittedName>
</protein>
<dbReference type="AlphaFoldDB" id="A0A9E7R2T6"/>
<accession>A0A9E7R2T6</accession>
<name>A0A9E7R2T6_9EURY</name>
<gene>
    <name evidence="2" type="ORF">N0B31_15775</name>
</gene>